<dbReference type="NCBIfam" id="TIGR00257">
    <property type="entry name" value="IMPACT_YIGZ"/>
    <property type="match status" value="1"/>
</dbReference>
<dbReference type="PROSITE" id="PS00910">
    <property type="entry name" value="UPF0029"/>
    <property type="match status" value="1"/>
</dbReference>
<gene>
    <name evidence="4" type="ORF">GCM10009717_05020</name>
</gene>
<dbReference type="EMBL" id="BAAAMK010000001">
    <property type="protein sequence ID" value="GAA1941775.1"/>
    <property type="molecule type" value="Genomic_DNA"/>
</dbReference>
<dbReference type="Pfam" id="PF01205">
    <property type="entry name" value="Impact_N"/>
    <property type="match status" value="1"/>
</dbReference>
<evidence type="ECO:0000259" key="2">
    <source>
        <dbReference type="Pfam" id="PF01205"/>
    </source>
</evidence>
<accession>A0ABP5BDG7</accession>
<evidence type="ECO:0000313" key="5">
    <source>
        <dbReference type="Proteomes" id="UP001499954"/>
    </source>
</evidence>
<protein>
    <submittedName>
        <fullName evidence="4">YigZ family protein</fullName>
    </submittedName>
</protein>
<dbReference type="SUPFAM" id="SSF54211">
    <property type="entry name" value="Ribosomal protein S5 domain 2-like"/>
    <property type="match status" value="1"/>
</dbReference>
<reference evidence="5" key="1">
    <citation type="journal article" date="2019" name="Int. J. Syst. Evol. Microbiol.">
        <title>The Global Catalogue of Microorganisms (GCM) 10K type strain sequencing project: providing services to taxonomists for standard genome sequencing and annotation.</title>
        <authorList>
            <consortium name="The Broad Institute Genomics Platform"/>
            <consortium name="The Broad Institute Genome Sequencing Center for Infectious Disease"/>
            <person name="Wu L."/>
            <person name="Ma J."/>
        </authorList>
    </citation>
    <scope>NUCLEOTIDE SEQUENCE [LARGE SCALE GENOMIC DNA]</scope>
    <source>
        <strain evidence="5">JCM 13584</strain>
    </source>
</reference>
<dbReference type="PANTHER" id="PTHR16301">
    <property type="entry name" value="IMPACT-RELATED"/>
    <property type="match status" value="1"/>
</dbReference>
<evidence type="ECO:0000259" key="3">
    <source>
        <dbReference type="Pfam" id="PF09186"/>
    </source>
</evidence>
<evidence type="ECO:0000313" key="4">
    <source>
        <dbReference type="EMBL" id="GAA1941775.1"/>
    </source>
</evidence>
<comment type="caution">
    <text evidence="4">The sequence shown here is derived from an EMBL/GenBank/DDBJ whole genome shotgun (WGS) entry which is preliminary data.</text>
</comment>
<dbReference type="InterPro" id="IPR035647">
    <property type="entry name" value="EFG_III/V"/>
</dbReference>
<organism evidence="4 5">
    <name type="scientific">Agromyces allii</name>
    <dbReference type="NCBI Taxonomy" id="393607"/>
    <lineage>
        <taxon>Bacteria</taxon>
        <taxon>Bacillati</taxon>
        <taxon>Actinomycetota</taxon>
        <taxon>Actinomycetes</taxon>
        <taxon>Micrococcales</taxon>
        <taxon>Microbacteriaceae</taxon>
        <taxon>Agromyces</taxon>
    </lineage>
</organism>
<name>A0ABP5BDG7_9MICO</name>
<dbReference type="InterPro" id="IPR015269">
    <property type="entry name" value="UPF0029_Impact_C"/>
</dbReference>
<dbReference type="InterPro" id="IPR036956">
    <property type="entry name" value="Impact_N_sf"/>
</dbReference>
<feature type="domain" description="Impact N-terminal" evidence="2">
    <location>
        <begin position="23"/>
        <end position="125"/>
    </location>
</feature>
<comment type="similarity">
    <text evidence="1">Belongs to the IMPACT family.</text>
</comment>
<dbReference type="InterPro" id="IPR015796">
    <property type="entry name" value="Impact_YigZ-like"/>
</dbReference>
<dbReference type="SUPFAM" id="SSF54980">
    <property type="entry name" value="EF-G C-terminal domain-like"/>
    <property type="match status" value="1"/>
</dbReference>
<evidence type="ECO:0000256" key="1">
    <source>
        <dbReference type="ARBA" id="ARBA00007665"/>
    </source>
</evidence>
<feature type="domain" description="UPF0029" evidence="3">
    <location>
        <begin position="146"/>
        <end position="197"/>
    </location>
</feature>
<proteinExistence type="inferred from homology"/>
<dbReference type="InterPro" id="IPR020568">
    <property type="entry name" value="Ribosomal_Su5_D2-typ_SF"/>
</dbReference>
<dbReference type="Gene3D" id="3.30.230.30">
    <property type="entry name" value="Impact, N-terminal domain"/>
    <property type="match status" value="1"/>
</dbReference>
<dbReference type="InterPro" id="IPR001498">
    <property type="entry name" value="Impact_N"/>
</dbReference>
<dbReference type="Proteomes" id="UP001499954">
    <property type="component" value="Unassembled WGS sequence"/>
</dbReference>
<dbReference type="RefSeq" id="WP_157414677.1">
    <property type="nucleotide sequence ID" value="NZ_BAAAMK010000001.1"/>
</dbReference>
<dbReference type="PANTHER" id="PTHR16301:SF20">
    <property type="entry name" value="IMPACT FAMILY MEMBER YIGZ"/>
    <property type="match status" value="1"/>
</dbReference>
<sequence length="213" mass="22487">MAAASGTYTTVAARVRTEIEIERSRFICVLDRVDDEDAAREVIAAVRAAEPKARHHCTAFVIGARGELARSSDDGEPSGTAGQPMLEALRGEGLSDVVAVVSRYFGGVLLGTGGLVRAYTASVQESARAATRVTRSLRTTVEVRSDYERGPSLEAELRRLGHTPLHVEYGADMRIDVGVPTADTDGFAARIAELTGGAARVAVAGTVYVDDPA</sequence>
<dbReference type="Pfam" id="PF09186">
    <property type="entry name" value="DUF1949"/>
    <property type="match status" value="1"/>
</dbReference>
<dbReference type="InterPro" id="IPR023582">
    <property type="entry name" value="Impact"/>
</dbReference>
<keyword evidence="5" id="KW-1185">Reference proteome</keyword>
<dbReference type="InterPro" id="IPR020569">
    <property type="entry name" value="UPF0029_Impact_CS"/>
</dbReference>